<dbReference type="EMBL" id="HACM01003506">
    <property type="protein sequence ID" value="CRZ03948.1"/>
    <property type="molecule type" value="Transcribed_RNA"/>
</dbReference>
<sequence length="224" mass="24723">KKALKSMERKSLETGSENARLVQRILFADEFGLERLSMRLNSCSGAGGALSMGSLIYPMSNMLDERGPPARSANGRYYNVNCTMEMGERFALTHVVVAVGDPNRPKPTDVGSMAIYVTEEPIRNLEPSAFAQLRAASMFQEFQSLAMSTAVDVPAIAPVLTVDLRPHRFVEIILPKEVKGRYLTLSLNPSSKTETTAAYMAINFIAFIGWTVSNETAREQPRRS</sequence>
<protein>
    <submittedName>
        <fullName evidence="1">Uncharacterized protein</fullName>
    </submittedName>
</protein>
<evidence type="ECO:0000313" key="1">
    <source>
        <dbReference type="EMBL" id="CRZ03948.1"/>
    </source>
</evidence>
<feature type="non-terminal residue" evidence="1">
    <location>
        <position position="224"/>
    </location>
</feature>
<organism evidence="1">
    <name type="scientific">Spongospora subterranea</name>
    <dbReference type="NCBI Taxonomy" id="70186"/>
    <lineage>
        <taxon>Eukaryota</taxon>
        <taxon>Sar</taxon>
        <taxon>Rhizaria</taxon>
        <taxon>Endomyxa</taxon>
        <taxon>Phytomyxea</taxon>
        <taxon>Plasmodiophorida</taxon>
        <taxon>Plasmodiophoridae</taxon>
        <taxon>Spongospora</taxon>
    </lineage>
</organism>
<accession>A0A0H5QPI3</accession>
<reference evidence="1" key="1">
    <citation type="submission" date="2015-04" db="EMBL/GenBank/DDBJ databases">
        <title>The genome sequence of the plant pathogenic Rhizarian Plasmodiophora brassicae reveals insights in its biotrophic life cycle and the origin of chitin synthesis.</title>
        <authorList>
            <person name="Schwelm A."/>
            <person name="Fogelqvist J."/>
            <person name="Knaust A."/>
            <person name="Julke S."/>
            <person name="Lilja T."/>
            <person name="Dhandapani V."/>
            <person name="Bonilla-Rosso G."/>
            <person name="Karlsson M."/>
            <person name="Shevchenko A."/>
            <person name="Choi S.R."/>
            <person name="Kim H.G."/>
            <person name="Park J.Y."/>
            <person name="Lim Y.P."/>
            <person name="Ludwig-Muller J."/>
            <person name="Dixelius C."/>
        </authorList>
    </citation>
    <scope>NUCLEOTIDE SEQUENCE</scope>
    <source>
        <tissue evidence="1">Potato root galls</tissue>
    </source>
</reference>
<dbReference type="AlphaFoldDB" id="A0A0H5QPI3"/>
<name>A0A0H5QPI3_9EUKA</name>
<proteinExistence type="predicted"/>
<feature type="non-terminal residue" evidence="1">
    <location>
        <position position="1"/>
    </location>
</feature>